<dbReference type="EMBL" id="UZWD01000022">
    <property type="protein sequence ID" value="VDS04406.1"/>
    <property type="molecule type" value="Genomic_DNA"/>
</dbReference>
<keyword evidence="3" id="KW-0969">Cilium</keyword>
<evidence type="ECO:0000256" key="1">
    <source>
        <dbReference type="ARBA" id="ARBA00009677"/>
    </source>
</evidence>
<evidence type="ECO:0000259" key="2">
    <source>
        <dbReference type="Pfam" id="PF06429"/>
    </source>
</evidence>
<proteinExistence type="inferred from homology"/>
<accession>A0A447IA80</accession>
<dbReference type="SUPFAM" id="SSF64518">
    <property type="entry name" value="Phase 1 flagellin"/>
    <property type="match status" value="1"/>
</dbReference>
<feature type="domain" description="Flagellar basal-body/hook protein C-terminal" evidence="2">
    <location>
        <begin position="36"/>
        <end position="72"/>
    </location>
</feature>
<dbReference type="AlphaFoldDB" id="A0A447IA80"/>
<dbReference type="Pfam" id="PF06429">
    <property type="entry name" value="Flg_bbr_C"/>
    <property type="match status" value="1"/>
</dbReference>
<evidence type="ECO:0000313" key="4">
    <source>
        <dbReference type="Proteomes" id="UP000268844"/>
    </source>
</evidence>
<dbReference type="RefSeq" id="WP_126149980.1">
    <property type="nucleotide sequence ID" value="NZ_JBHTMH010000003.1"/>
</dbReference>
<keyword evidence="4" id="KW-1185">Reference proteome</keyword>
<dbReference type="OrthoDB" id="7951020at2"/>
<dbReference type="Proteomes" id="UP000268844">
    <property type="component" value="Unassembled WGS sequence"/>
</dbReference>
<keyword evidence="3" id="KW-0966">Cell projection</keyword>
<gene>
    <name evidence="3" type="ORF">DEVEQU_01541</name>
</gene>
<organism evidence="3 4">
    <name type="scientific">Devosia equisanguinis</name>
    <dbReference type="NCBI Taxonomy" id="2490941"/>
    <lineage>
        <taxon>Bacteria</taxon>
        <taxon>Pseudomonadati</taxon>
        <taxon>Pseudomonadota</taxon>
        <taxon>Alphaproteobacteria</taxon>
        <taxon>Hyphomicrobiales</taxon>
        <taxon>Devosiaceae</taxon>
        <taxon>Devosia</taxon>
    </lineage>
</organism>
<comment type="similarity">
    <text evidence="1">Belongs to the flagella basal body rod proteins family.</text>
</comment>
<reference evidence="3 4" key="1">
    <citation type="submission" date="2018-12" db="EMBL/GenBank/DDBJ databases">
        <authorList>
            <person name="Criscuolo A."/>
        </authorList>
    </citation>
    <scope>NUCLEOTIDE SEQUENCE [LARGE SCALE GENOMIC DNA]</scope>
    <source>
        <strain evidence="3">ACIP1116281</strain>
    </source>
</reference>
<protein>
    <submittedName>
        <fullName evidence="3">Flagellar hook-associated protein FlgK</fullName>
    </submittedName>
</protein>
<dbReference type="InterPro" id="IPR010930">
    <property type="entry name" value="Flg_bb/hook_C_dom"/>
</dbReference>
<evidence type="ECO:0000313" key="3">
    <source>
        <dbReference type="EMBL" id="VDS04406.1"/>
    </source>
</evidence>
<keyword evidence="3" id="KW-0282">Flagellum</keyword>
<name>A0A447IA80_9HYPH</name>
<sequence>MTMTSLALGASGMHRASDRLDASATRIARSGTDLEGVDLAREMVGILEAKTSFSASAKVVTTADQMSKSLLDILV</sequence>